<dbReference type="InterPro" id="IPR016181">
    <property type="entry name" value="Acyl_CoA_acyltransferase"/>
</dbReference>
<reference evidence="2 3" key="1">
    <citation type="submission" date="2015-05" db="EMBL/GenBank/DDBJ databases">
        <title>Draft Genome assembly of Streptomyces showdoensis.</title>
        <authorList>
            <person name="Thapa K.K."/>
            <person name="Metsa-Ketela M."/>
        </authorList>
    </citation>
    <scope>NUCLEOTIDE SEQUENCE [LARGE SCALE GENOMIC DNA]</scope>
    <source>
        <strain evidence="2 3">ATCC 15227</strain>
    </source>
</reference>
<dbReference type="CDD" id="cd04301">
    <property type="entry name" value="NAT_SF"/>
    <property type="match status" value="1"/>
</dbReference>
<dbReference type="AlphaFoldDB" id="A0A2P2GT18"/>
<dbReference type="SUPFAM" id="SSF55729">
    <property type="entry name" value="Acyl-CoA N-acyltransferases (Nat)"/>
    <property type="match status" value="1"/>
</dbReference>
<evidence type="ECO:0000313" key="3">
    <source>
        <dbReference type="Proteomes" id="UP000265325"/>
    </source>
</evidence>
<dbReference type="GO" id="GO:1990189">
    <property type="term" value="F:protein N-terminal-serine acetyltransferase activity"/>
    <property type="evidence" value="ECO:0007669"/>
    <property type="project" value="TreeGrafter"/>
</dbReference>
<dbReference type="EMBL" id="LAQS01000007">
    <property type="protein sequence ID" value="KKZ74633.1"/>
    <property type="molecule type" value="Genomic_DNA"/>
</dbReference>
<name>A0A2P2GT18_STREW</name>
<proteinExistence type="predicted"/>
<feature type="domain" description="N-acetyltransferase" evidence="1">
    <location>
        <begin position="37"/>
        <end position="181"/>
    </location>
</feature>
<dbReference type="OrthoDB" id="9799321at2"/>
<dbReference type="InterPro" id="IPR000182">
    <property type="entry name" value="GNAT_dom"/>
</dbReference>
<dbReference type="Pfam" id="PF13302">
    <property type="entry name" value="Acetyltransf_3"/>
    <property type="match status" value="1"/>
</dbReference>
<comment type="caution">
    <text evidence="2">The sequence shown here is derived from an EMBL/GenBank/DDBJ whole genome shotgun (WGS) entry which is preliminary data.</text>
</comment>
<dbReference type="PANTHER" id="PTHR43441:SF10">
    <property type="entry name" value="ACETYLTRANSFERASE"/>
    <property type="match status" value="1"/>
</dbReference>
<dbReference type="InterPro" id="IPR051908">
    <property type="entry name" value="Ribosomal_N-acetyltransferase"/>
</dbReference>
<dbReference type="Gene3D" id="3.40.630.30">
    <property type="match status" value="1"/>
</dbReference>
<dbReference type="Proteomes" id="UP000265325">
    <property type="component" value="Unassembled WGS sequence"/>
</dbReference>
<sequence length="182" mass="19850">MELPQHAPAQAPAQLIRIDDGLVLRPFDAEADLAVWLRVIEESLEHLRPWMPWVAEHSPSRAADFLARRAELWEAGAEFTYAVVADGAIVGTCGLYRHEDTPEGAREIGYWLHPAATGRGVASRAAGALVEEGFRLPGVDELLIVHDLGNHASGAVAARLGFADHDVSDGLRTWRLARTTHP</sequence>
<keyword evidence="3" id="KW-1185">Reference proteome</keyword>
<evidence type="ECO:0000313" key="2">
    <source>
        <dbReference type="EMBL" id="KKZ74633.1"/>
    </source>
</evidence>
<dbReference type="GO" id="GO:0008999">
    <property type="term" value="F:protein-N-terminal-alanine acetyltransferase activity"/>
    <property type="evidence" value="ECO:0007669"/>
    <property type="project" value="TreeGrafter"/>
</dbReference>
<dbReference type="GO" id="GO:0005737">
    <property type="term" value="C:cytoplasm"/>
    <property type="evidence" value="ECO:0007669"/>
    <property type="project" value="TreeGrafter"/>
</dbReference>
<accession>A0A2P2GT18</accession>
<dbReference type="PANTHER" id="PTHR43441">
    <property type="entry name" value="RIBOSOMAL-PROTEIN-SERINE ACETYLTRANSFERASE"/>
    <property type="match status" value="1"/>
</dbReference>
<organism evidence="2 3">
    <name type="scientific">Streptomyces showdoensis</name>
    <dbReference type="NCBI Taxonomy" id="68268"/>
    <lineage>
        <taxon>Bacteria</taxon>
        <taxon>Bacillati</taxon>
        <taxon>Actinomycetota</taxon>
        <taxon>Actinomycetes</taxon>
        <taxon>Kitasatosporales</taxon>
        <taxon>Streptomycetaceae</taxon>
        <taxon>Streptomyces</taxon>
    </lineage>
</organism>
<keyword evidence="2" id="KW-0808">Transferase</keyword>
<dbReference type="RefSeq" id="WP_046906508.1">
    <property type="nucleotide sequence ID" value="NZ_BAAAXG010000026.1"/>
</dbReference>
<gene>
    <name evidence="2" type="ORF">VO63_05940</name>
</gene>
<dbReference type="PROSITE" id="PS51186">
    <property type="entry name" value="GNAT"/>
    <property type="match status" value="1"/>
</dbReference>
<protein>
    <submittedName>
        <fullName evidence="2">Acetyltransferase</fullName>
    </submittedName>
</protein>
<evidence type="ECO:0000259" key="1">
    <source>
        <dbReference type="PROSITE" id="PS51186"/>
    </source>
</evidence>